<dbReference type="InterPro" id="IPR052992">
    <property type="entry name" value="SDR_member_12"/>
</dbReference>
<dbReference type="OrthoDB" id="417891at2759"/>
<dbReference type="GeneID" id="111854146"/>
<keyword evidence="3" id="KW-1185">Reference proteome</keyword>
<organism evidence="2 3">
    <name type="scientific">Paramormyrops kingsleyae</name>
    <dbReference type="NCBI Taxonomy" id="1676925"/>
    <lineage>
        <taxon>Eukaryota</taxon>
        <taxon>Metazoa</taxon>
        <taxon>Chordata</taxon>
        <taxon>Craniata</taxon>
        <taxon>Vertebrata</taxon>
        <taxon>Euteleostomi</taxon>
        <taxon>Actinopterygii</taxon>
        <taxon>Neopterygii</taxon>
        <taxon>Teleostei</taxon>
        <taxon>Osteoglossocephala</taxon>
        <taxon>Osteoglossomorpha</taxon>
        <taxon>Osteoglossiformes</taxon>
        <taxon>Mormyridae</taxon>
        <taxon>Paramormyrops</taxon>
    </lineage>
</organism>
<dbReference type="CTD" id="79758"/>
<dbReference type="SUPFAM" id="SSF51735">
    <property type="entry name" value="NAD(P)-binding Rossmann-fold domains"/>
    <property type="match status" value="1"/>
</dbReference>
<dbReference type="RefSeq" id="XP_023687572.1">
    <property type="nucleotide sequence ID" value="XM_023831804.2"/>
</dbReference>
<feature type="region of interest" description="Disordered" evidence="1">
    <location>
        <begin position="294"/>
        <end position="329"/>
    </location>
</feature>
<protein>
    <submittedName>
        <fullName evidence="2">Dehydrogenase/reductase (SDR family) member 12</fullName>
    </submittedName>
</protein>
<dbReference type="Ensembl" id="ENSPKIT00000026343.1">
    <property type="protein sequence ID" value="ENSPKIP00000002399.1"/>
    <property type="gene ID" value="ENSPKIG00000020280.1"/>
</dbReference>
<dbReference type="Ensembl" id="ENSPKIT00000026322.1">
    <property type="protein sequence ID" value="ENSPKIP00000002378.1"/>
    <property type="gene ID" value="ENSPKIG00000020280.1"/>
</dbReference>
<dbReference type="InterPro" id="IPR036291">
    <property type="entry name" value="NAD(P)-bd_dom_sf"/>
</dbReference>
<evidence type="ECO:0000313" key="2">
    <source>
        <dbReference type="Ensembl" id="ENSPKIP00000002399.1"/>
    </source>
</evidence>
<dbReference type="PANTHER" id="PTHR44656">
    <property type="entry name" value="DEHYDROGENASE/REDUCTASE SDR FAMILY MEMBER 12"/>
    <property type="match status" value="1"/>
</dbReference>
<evidence type="ECO:0000313" key="3">
    <source>
        <dbReference type="Proteomes" id="UP000261540"/>
    </source>
</evidence>
<dbReference type="Gene3D" id="3.40.50.720">
    <property type="entry name" value="NAD(P)-binding Rossmann-like Domain"/>
    <property type="match status" value="1"/>
</dbReference>
<dbReference type="AlphaFoldDB" id="A0A3B3Q9A2"/>
<accession>A0A3B3Q9A2</accession>
<dbReference type="PRINTS" id="PR00081">
    <property type="entry name" value="GDHRDH"/>
</dbReference>
<dbReference type="GeneTree" id="ENSGT00940000163978"/>
<dbReference type="PANTHER" id="PTHR44656:SF5">
    <property type="entry name" value="DEHYDROGENASE_REDUCTASE SDR FAMILY MEMBER 12"/>
    <property type="match status" value="1"/>
</dbReference>
<dbReference type="Proteomes" id="UP000261540">
    <property type="component" value="Unplaced"/>
</dbReference>
<evidence type="ECO:0000256" key="1">
    <source>
        <dbReference type="SAM" id="MobiDB-lite"/>
    </source>
</evidence>
<dbReference type="KEGG" id="pki:111854146"/>
<reference evidence="2" key="1">
    <citation type="submission" date="2025-05" db="UniProtKB">
        <authorList>
            <consortium name="Ensembl"/>
        </authorList>
    </citation>
    <scope>IDENTIFICATION</scope>
</reference>
<sequence length="329" mass="36733">MSFYRNTVWFIKGLQEYTKTGYEAAARHFIAGDLDVSLSGRSFMITGANSGIGKATACEVARRGGTVHLVCRNRERAEEAKQDVIQQSGNENVHVHLLDISSPRQVWQFAESFMQKNVLHVLINNAGCMVNQRELQEDGLEKNFATNTLGTYILTTALIPALTKSHDPRVITVSSGGMLVQKLNVSDMQFENGTFDGTIAYAQNKRQQVILSEQWASKHKEIHFSCMHPGWADTPAVRSSMPDFYEKMKSRLRTEAQGADTVVWLAVSKEAIHHASGCFFQDRKPVSTHLPLASTRASKEEEQQLVTALEDLSHKFQPRPQPTQGARDA</sequence>
<dbReference type="Pfam" id="PF00106">
    <property type="entry name" value="adh_short"/>
    <property type="match status" value="1"/>
</dbReference>
<proteinExistence type="predicted"/>
<dbReference type="STRING" id="1676925.ENSPKIP00000002378"/>
<name>A0A3B3Q9A2_9TELE</name>
<dbReference type="InterPro" id="IPR002347">
    <property type="entry name" value="SDR_fam"/>
</dbReference>